<keyword evidence="9 16" id="KW-1133">Transmembrane helix</keyword>
<organism evidence="19 20">
    <name type="scientific">Nitrosomonas nitrosa</name>
    <dbReference type="NCBI Taxonomy" id="52442"/>
    <lineage>
        <taxon>Bacteria</taxon>
        <taxon>Pseudomonadati</taxon>
        <taxon>Pseudomonadota</taxon>
        <taxon>Betaproteobacteria</taxon>
        <taxon>Nitrosomonadales</taxon>
        <taxon>Nitrosomonadaceae</taxon>
        <taxon>Nitrosomonas</taxon>
    </lineage>
</organism>
<keyword evidence="12 16" id="KW-0406">Ion transport</keyword>
<comment type="subunit">
    <text evidence="16 17">Composed of six subunits; NqrA, NqrB, NqrC, NqrD, NqrE and NqrF.</text>
</comment>
<keyword evidence="10 16" id="KW-0520">NAD</keyword>
<evidence type="ECO:0000256" key="15">
    <source>
        <dbReference type="ARBA" id="ARBA00023201"/>
    </source>
</evidence>
<comment type="function">
    <text evidence="16">NQR complex catalyzes the reduction of ubiquinone-1 to ubiquinol by two successive reactions, coupled with the transport of Na(+) ions from the cytoplasm to the periplasm. NqrA to NqrE are probably involved in the second step, the conversion of ubisemiquinone to ubiquinol.</text>
</comment>
<evidence type="ECO:0000256" key="8">
    <source>
        <dbReference type="ARBA" id="ARBA00022967"/>
    </source>
</evidence>
<dbReference type="NCBIfam" id="NF003749">
    <property type="entry name" value="PRK05346.1-5"/>
    <property type="match status" value="1"/>
</dbReference>
<sequence length="266" mass="29755">MAESKAPPVRHSSSKTLLVAFSVCLVCSLIVASAAILLKPIQLNNQSIERKRIIVEIADLLEPGLTVEQAFRQVDAVMVELSSGQVTDALDPEHFDIAKAAKDVNLSEPLKRNEDPAQIRRKPKYLPVYRVNDEVGRLKTLILPVYGYGLWSTLYGFIALQDDLRTIQGLRFYQHAETPGLGGEVDNPQWLALWEGKIAFDDDWEPHIELVKGAVGTTTPDHQHKVDGLSGATLTTRGVMQLLNYWLSEEGFGPYLAQLREQKERR</sequence>
<dbReference type="EMBL" id="FOUF01000002">
    <property type="protein sequence ID" value="SFL90033.1"/>
    <property type="molecule type" value="Genomic_DNA"/>
</dbReference>
<dbReference type="STRING" id="52442.SAMN05421880_10264"/>
<dbReference type="PANTHER" id="PTHR37838:SF1">
    <property type="entry name" value="NA(+)-TRANSLOCATING NADH-QUINONE REDUCTASE SUBUNIT C"/>
    <property type="match status" value="1"/>
</dbReference>
<comment type="caution">
    <text evidence="16">Lacks conserved residue(s) required for the propagation of feature annotation.</text>
</comment>
<proteinExistence type="inferred from homology"/>
<name>A0A1I4LGU8_9PROT</name>
<dbReference type="GO" id="GO:0010181">
    <property type="term" value="F:FMN binding"/>
    <property type="evidence" value="ECO:0007669"/>
    <property type="project" value="UniProtKB-UniRule"/>
</dbReference>
<dbReference type="InterPro" id="IPR010204">
    <property type="entry name" value="NqrC"/>
</dbReference>
<keyword evidence="5 16" id="KW-0285">Flavoprotein</keyword>
<dbReference type="HAMAP" id="MF_00427">
    <property type="entry name" value="NqrC"/>
    <property type="match status" value="1"/>
</dbReference>
<evidence type="ECO:0000313" key="20">
    <source>
        <dbReference type="Proteomes" id="UP000199561"/>
    </source>
</evidence>
<dbReference type="GO" id="GO:0016655">
    <property type="term" value="F:oxidoreductase activity, acting on NAD(P)H, quinone or similar compound as acceptor"/>
    <property type="evidence" value="ECO:0007669"/>
    <property type="project" value="UniProtKB-UniRule"/>
</dbReference>
<keyword evidence="2 16" id="KW-1003">Cell membrane</keyword>
<evidence type="ECO:0000256" key="5">
    <source>
        <dbReference type="ARBA" id="ARBA00022630"/>
    </source>
</evidence>
<comment type="similarity">
    <text evidence="16 17">Belongs to the NqrC family.</text>
</comment>
<keyword evidence="3" id="KW-0997">Cell inner membrane</keyword>
<comment type="catalytic activity">
    <reaction evidence="16 17">
        <text>a ubiquinone + n Na(+)(in) + NADH + H(+) = a ubiquinol + n Na(+)(out) + NAD(+)</text>
        <dbReference type="Rhea" id="RHEA:47748"/>
        <dbReference type="Rhea" id="RHEA-COMP:9565"/>
        <dbReference type="Rhea" id="RHEA-COMP:9566"/>
        <dbReference type="ChEBI" id="CHEBI:15378"/>
        <dbReference type="ChEBI" id="CHEBI:16389"/>
        <dbReference type="ChEBI" id="CHEBI:17976"/>
        <dbReference type="ChEBI" id="CHEBI:29101"/>
        <dbReference type="ChEBI" id="CHEBI:57540"/>
        <dbReference type="ChEBI" id="CHEBI:57945"/>
        <dbReference type="EC" id="7.2.1.1"/>
    </reaction>
</comment>
<dbReference type="Proteomes" id="UP000199561">
    <property type="component" value="Unassembled WGS sequence"/>
</dbReference>
<evidence type="ECO:0000256" key="3">
    <source>
        <dbReference type="ARBA" id="ARBA00022519"/>
    </source>
</evidence>
<keyword evidence="6 16" id="KW-0288">FMN</keyword>
<dbReference type="SMART" id="SM00900">
    <property type="entry name" value="FMN_bind"/>
    <property type="match status" value="1"/>
</dbReference>
<dbReference type="AlphaFoldDB" id="A0A1I4LGU8"/>
<evidence type="ECO:0000256" key="13">
    <source>
        <dbReference type="ARBA" id="ARBA00023075"/>
    </source>
</evidence>
<reference evidence="19 20" key="1">
    <citation type="submission" date="2016-10" db="EMBL/GenBank/DDBJ databases">
        <authorList>
            <person name="de Groot N.N."/>
        </authorList>
    </citation>
    <scope>NUCLEOTIDE SEQUENCE [LARGE SCALE GENOMIC DNA]</scope>
    <source>
        <strain evidence="19 20">Nm146</strain>
    </source>
</reference>
<accession>A0A1I4LGU8</accession>
<keyword evidence="20" id="KW-1185">Reference proteome</keyword>
<evidence type="ECO:0000256" key="6">
    <source>
        <dbReference type="ARBA" id="ARBA00022643"/>
    </source>
</evidence>
<dbReference type="GO" id="GO:0006814">
    <property type="term" value="P:sodium ion transport"/>
    <property type="evidence" value="ECO:0007669"/>
    <property type="project" value="UniProtKB-UniRule"/>
</dbReference>
<evidence type="ECO:0000256" key="1">
    <source>
        <dbReference type="ARBA" id="ARBA00022448"/>
    </source>
</evidence>
<dbReference type="GO" id="GO:0005886">
    <property type="term" value="C:plasma membrane"/>
    <property type="evidence" value="ECO:0007669"/>
    <property type="project" value="UniProtKB-SubCell"/>
</dbReference>
<evidence type="ECO:0000256" key="17">
    <source>
        <dbReference type="PIRNR" id="PIRNR009437"/>
    </source>
</evidence>
<dbReference type="Pfam" id="PF04205">
    <property type="entry name" value="FMN_bind"/>
    <property type="match status" value="1"/>
</dbReference>
<keyword evidence="14 16" id="KW-0472">Membrane</keyword>
<evidence type="ECO:0000256" key="10">
    <source>
        <dbReference type="ARBA" id="ARBA00023027"/>
    </source>
</evidence>
<dbReference type="PANTHER" id="PTHR37838">
    <property type="entry name" value="NA(+)-TRANSLOCATING NADH-QUINONE REDUCTASE SUBUNIT C"/>
    <property type="match status" value="1"/>
</dbReference>
<evidence type="ECO:0000256" key="16">
    <source>
        <dbReference type="HAMAP-Rule" id="MF_00427"/>
    </source>
</evidence>
<comment type="subcellular location">
    <subcellularLocation>
        <location evidence="16">Cell membrane</location>
        <topology evidence="16">Single-pass membrane protein</topology>
    </subcellularLocation>
</comment>
<dbReference type="PIRSF" id="PIRSF009437">
    <property type="entry name" value="NQR-1_subunit_C"/>
    <property type="match status" value="1"/>
</dbReference>
<evidence type="ECO:0000313" key="19">
    <source>
        <dbReference type="EMBL" id="SFL90033.1"/>
    </source>
</evidence>
<evidence type="ECO:0000256" key="2">
    <source>
        <dbReference type="ARBA" id="ARBA00022475"/>
    </source>
</evidence>
<keyword evidence="4 16" id="KW-0597">Phosphoprotein</keyword>
<keyword evidence="15 16" id="KW-0739">Sodium transport</keyword>
<dbReference type="EC" id="7.2.1.1" evidence="16 17"/>
<keyword evidence="8 16" id="KW-1278">Translocase</keyword>
<protein>
    <recommendedName>
        <fullName evidence="16 17">Na(+)-translocating NADH-quinone reductase subunit C</fullName>
        <shortName evidence="16 17">Na(+)-NQR subunit C</shortName>
        <shortName evidence="16 17">Na(+)-translocating NQR subunit C</shortName>
        <ecNumber evidence="16 17">7.2.1.1</ecNumber>
    </recommendedName>
    <alternativeName>
        <fullName evidence="16 17">NQR complex subunit C</fullName>
    </alternativeName>
    <alternativeName>
        <fullName evidence="16 17">NQR-1 subunit C</fullName>
    </alternativeName>
</protein>
<evidence type="ECO:0000256" key="4">
    <source>
        <dbReference type="ARBA" id="ARBA00022553"/>
    </source>
</evidence>
<evidence type="ECO:0000259" key="18">
    <source>
        <dbReference type="SMART" id="SM00900"/>
    </source>
</evidence>
<dbReference type="NCBIfam" id="TIGR01938">
    <property type="entry name" value="nqrC"/>
    <property type="match status" value="1"/>
</dbReference>
<evidence type="ECO:0000256" key="7">
    <source>
        <dbReference type="ARBA" id="ARBA00022692"/>
    </source>
</evidence>
<evidence type="ECO:0000256" key="14">
    <source>
        <dbReference type="ARBA" id="ARBA00023136"/>
    </source>
</evidence>
<keyword evidence="13 16" id="KW-0830">Ubiquinone</keyword>
<keyword evidence="11 16" id="KW-0915">Sodium</keyword>
<keyword evidence="1 16" id="KW-0813">Transport</keyword>
<gene>
    <name evidence="16" type="primary">nqrC</name>
    <name evidence="19" type="ORF">SAMN05421880_10264</name>
</gene>
<feature type="modified residue" description="FMN phosphoryl threonine" evidence="16">
    <location>
        <position position="233"/>
    </location>
</feature>
<dbReference type="InterPro" id="IPR007329">
    <property type="entry name" value="FMN-bd"/>
</dbReference>
<evidence type="ECO:0000256" key="9">
    <source>
        <dbReference type="ARBA" id="ARBA00022989"/>
    </source>
</evidence>
<dbReference type="RefSeq" id="WP_090665934.1">
    <property type="nucleotide sequence ID" value="NZ_FOUF01000002.1"/>
</dbReference>
<evidence type="ECO:0000256" key="12">
    <source>
        <dbReference type="ARBA" id="ARBA00023065"/>
    </source>
</evidence>
<evidence type="ECO:0000256" key="11">
    <source>
        <dbReference type="ARBA" id="ARBA00023053"/>
    </source>
</evidence>
<feature type="domain" description="FMN-binding" evidence="18">
    <location>
        <begin position="149"/>
        <end position="250"/>
    </location>
</feature>
<keyword evidence="7 16" id="KW-0812">Transmembrane</keyword>
<comment type="cofactor">
    <cofactor evidence="16 17">
        <name>FMN</name>
        <dbReference type="ChEBI" id="CHEBI:58210"/>
    </cofactor>
</comment>